<evidence type="ECO:0000313" key="2">
    <source>
        <dbReference type="Proteomes" id="UP000240206"/>
    </source>
</evidence>
<accession>A0A2P7EB24</accession>
<dbReference type="EMBL" id="PXVC01000133">
    <property type="protein sequence ID" value="PSI00413.1"/>
    <property type="molecule type" value="Genomic_DNA"/>
</dbReference>
<evidence type="ECO:0000313" key="1">
    <source>
        <dbReference type="EMBL" id="PSI00413.1"/>
    </source>
</evidence>
<dbReference type="AlphaFoldDB" id="A0A2P7EB24"/>
<dbReference type="Proteomes" id="UP000240206">
    <property type="component" value="Unassembled WGS sequence"/>
</dbReference>
<gene>
    <name evidence="1" type="ORF">C7K08_13295</name>
</gene>
<comment type="caution">
    <text evidence="1">The sequence shown here is derived from an EMBL/GenBank/DDBJ whole genome shotgun (WGS) entry which is preliminary data.</text>
</comment>
<reference evidence="2" key="1">
    <citation type="submission" date="2018-03" db="EMBL/GenBank/DDBJ databases">
        <title>Ecological and genomic features of two cosmopolitan and abundant freshwater picocyanobacteria.</title>
        <authorList>
            <person name="Cabello-Yeves P.J."/>
            <person name="Picazo A."/>
            <person name="Camacho A."/>
            <person name="Callieri C."/>
            <person name="Rosselli R."/>
            <person name="Roda-Garcia J."/>
            <person name="Coutinho F.H."/>
            <person name="Rodriguez-Valera F."/>
        </authorList>
    </citation>
    <scope>NUCLEOTIDE SEQUENCE [LARGE SCALE GENOMIC DNA]</scope>
    <source>
        <strain evidence="2">Tous</strain>
    </source>
</reference>
<organism evidence="1 2">
    <name type="scientific">Synechococcus lacustris str. Tous</name>
    <dbReference type="NCBI Taxonomy" id="1910958"/>
    <lineage>
        <taxon>Bacteria</taxon>
        <taxon>Bacillati</taxon>
        <taxon>Cyanobacteriota</taxon>
        <taxon>Cyanophyceae</taxon>
        <taxon>Synechococcales</taxon>
        <taxon>Synechococcaceae</taxon>
        <taxon>Synechococcus</taxon>
    </lineage>
</organism>
<keyword evidence="2" id="KW-1185">Reference proteome</keyword>
<sequence length="60" mass="7208">MKAIPRVKQISFKEKEHPFLLEQMEDLMDLYKMDISGLYKTLLREKHQSVFGAPTRRVER</sequence>
<name>A0A2P7EB24_9SYNE</name>
<protein>
    <submittedName>
        <fullName evidence="1">Uncharacterized protein</fullName>
    </submittedName>
</protein>
<proteinExistence type="predicted"/>